<name>A0ABV6DNL2_9BACL</name>
<dbReference type="InterPro" id="IPR014198">
    <property type="entry name" value="Spore_III_AB"/>
</dbReference>
<keyword evidence="4" id="KW-1185">Reference proteome</keyword>
<dbReference type="Proteomes" id="UP001589776">
    <property type="component" value="Unassembled WGS sequence"/>
</dbReference>
<dbReference type="RefSeq" id="WP_377471550.1">
    <property type="nucleotide sequence ID" value="NZ_JBHLWN010000071.1"/>
</dbReference>
<evidence type="ECO:0000313" key="4">
    <source>
        <dbReference type="Proteomes" id="UP001589776"/>
    </source>
</evidence>
<protein>
    <submittedName>
        <fullName evidence="3">Stage III sporulation protein SpoIIIAB</fullName>
    </submittedName>
</protein>
<keyword evidence="2" id="KW-0812">Transmembrane</keyword>
<accession>A0ABV6DNL2</accession>
<dbReference type="Pfam" id="PF09548">
    <property type="entry name" value="Spore_III_AB"/>
    <property type="match status" value="1"/>
</dbReference>
<evidence type="ECO:0000313" key="3">
    <source>
        <dbReference type="EMBL" id="MFC0214197.1"/>
    </source>
</evidence>
<organism evidence="3 4">
    <name type="scientific">Paenibacillus chartarius</name>
    <dbReference type="NCBI Taxonomy" id="747481"/>
    <lineage>
        <taxon>Bacteria</taxon>
        <taxon>Bacillati</taxon>
        <taxon>Bacillota</taxon>
        <taxon>Bacilli</taxon>
        <taxon>Bacillales</taxon>
        <taxon>Paenibacillaceae</taxon>
        <taxon>Paenibacillus</taxon>
    </lineage>
</organism>
<feature type="transmembrane region" description="Helical" evidence="2">
    <location>
        <begin position="153"/>
        <end position="170"/>
    </location>
</feature>
<reference evidence="3 4" key="1">
    <citation type="submission" date="2024-09" db="EMBL/GenBank/DDBJ databases">
        <authorList>
            <person name="Sun Q."/>
            <person name="Mori K."/>
        </authorList>
    </citation>
    <scope>NUCLEOTIDE SEQUENCE [LARGE SCALE GENOMIC DNA]</scope>
    <source>
        <strain evidence="3 4">CCM 7759</strain>
    </source>
</reference>
<comment type="caution">
    <text evidence="3">The sequence shown here is derived from an EMBL/GenBank/DDBJ whole genome shotgun (WGS) entry which is preliminary data.</text>
</comment>
<feature type="coiled-coil region" evidence="1">
    <location>
        <begin position="127"/>
        <end position="154"/>
    </location>
</feature>
<dbReference type="NCBIfam" id="TIGR02833">
    <property type="entry name" value="spore_III_AB"/>
    <property type="match status" value="1"/>
</dbReference>
<evidence type="ECO:0000256" key="2">
    <source>
        <dbReference type="SAM" id="Phobius"/>
    </source>
</evidence>
<keyword evidence="2" id="KW-1133">Transmembrane helix</keyword>
<dbReference type="PIRSF" id="PIRSF021435">
    <property type="entry name" value="SpoIIIAB"/>
    <property type="match status" value="1"/>
</dbReference>
<keyword evidence="2" id="KW-0472">Membrane</keyword>
<gene>
    <name evidence="3" type="primary">spoIIIAB</name>
    <name evidence="3" type="ORF">ACFFK0_17345</name>
</gene>
<keyword evidence="1" id="KW-0175">Coiled coil</keyword>
<dbReference type="EMBL" id="JBHLWN010000071">
    <property type="protein sequence ID" value="MFC0214197.1"/>
    <property type="molecule type" value="Genomic_DNA"/>
</dbReference>
<proteinExistence type="predicted"/>
<evidence type="ECO:0000256" key="1">
    <source>
        <dbReference type="SAM" id="Coils"/>
    </source>
</evidence>
<sequence length="171" mass="19012">MKLIGAVIVLLAATLFGFFQALQLARRPRQIRELVSVLQRLETEIVYGSTPLPEALRSIAGHSGEPAGSLLRDVASGLISKPQAPLREQWHEACLRAWRRSAMKAPELEAFSRLGATLGLSDRIDQAKHLRLAAAQLQAEEESARDDQRRYETMWRSLGVLVGALIVILMY</sequence>